<evidence type="ECO:0000313" key="1">
    <source>
        <dbReference type="EMBL" id="HAE5329634.1"/>
    </source>
</evidence>
<comment type="caution">
    <text evidence="1">The sequence shown here is derived from an EMBL/GenBank/DDBJ whole genome shotgun (WGS) entry which is preliminary data.</text>
</comment>
<gene>
    <name evidence="1" type="ORF">G4H47_005113</name>
</gene>
<organism evidence="1">
    <name type="scientific">Salmonella enterica subsp. enterica serovar Heidelberg</name>
    <dbReference type="NCBI Taxonomy" id="611"/>
    <lineage>
        <taxon>Bacteria</taxon>
        <taxon>Pseudomonadati</taxon>
        <taxon>Pseudomonadota</taxon>
        <taxon>Gammaproteobacteria</taxon>
        <taxon>Enterobacterales</taxon>
        <taxon>Enterobacteriaceae</taxon>
        <taxon>Salmonella</taxon>
    </lineage>
</organism>
<reference evidence="1" key="1">
    <citation type="journal article" date="2018" name="Genome Biol.">
        <title>SKESA: strategic k-mer extension for scrupulous assemblies.</title>
        <authorList>
            <person name="Souvorov A."/>
            <person name="Agarwala R."/>
            <person name="Lipman D.J."/>
        </authorList>
    </citation>
    <scope>NUCLEOTIDE SEQUENCE</scope>
    <source>
        <strain evidence="1">S17-15535</strain>
    </source>
</reference>
<dbReference type="EMBL" id="DAASFR010000069">
    <property type="protein sequence ID" value="HAE5329634.1"/>
    <property type="molecule type" value="Genomic_DNA"/>
</dbReference>
<name>A0A732TQF5_SALET</name>
<reference evidence="1" key="2">
    <citation type="submission" date="2018-07" db="EMBL/GenBank/DDBJ databases">
        <authorList>
            <consortium name="NCBI Pathogen Detection Project"/>
        </authorList>
    </citation>
    <scope>NUCLEOTIDE SEQUENCE</scope>
    <source>
        <strain evidence="1">S17-15535</strain>
    </source>
</reference>
<proteinExistence type="predicted"/>
<dbReference type="AlphaFoldDB" id="A0A732TQF5"/>
<protein>
    <submittedName>
        <fullName evidence="1">Uncharacterized protein</fullName>
    </submittedName>
</protein>
<sequence length="45" mass="4922">GLVRLALAGEVQGGRLHVLPCADEIDLAWTQGSREWLALETFIDT</sequence>
<feature type="non-terminal residue" evidence="1">
    <location>
        <position position="1"/>
    </location>
</feature>
<accession>A0A732TQF5</accession>